<feature type="compositionally biased region" description="Polar residues" evidence="4">
    <location>
        <begin position="742"/>
        <end position="755"/>
    </location>
</feature>
<sequence length="1127" mass="125427">MTQESPASCEDEELYRVERILAERLEADEKIYLVKWAGYPDEECTWEPKENFTELETITDWETQRNKGDFLDEEEVAAVQMRMDAFQARQEEAEAAEAEDQEAARLQASRSANTAESSIETPPTQAPRCSRRSRSRSPGSDLLLTTRKRKAHTNSPSAIDESPATKRPKYGETSNVASAPTVLPPQSAEPQQSPVERHAPTQDPSTKEVHPPSQNPNPKSTKAVPPQAIASNSTNKSNHDIHGTQLNQQPSLPASRARLPQPNNSVTPATDQDAPESVSTPIAKPAATKATGSGQHPHSRAGQRFNSLRHQNNYMKRSRQEGVPDPTALDLRTPEEWSNRTAANNIGVAQPHDQHDNWTLFVPEESDPNSPELDLTNEVDASIAKKSPVPADVPGPDLQPLPNNTLDKHRTTTAERSTPDQLDPLSTLDGSTNNSALPATTSTVAAKEHFQNHPEVSPVPLSTLAPQPPQPARSTSQLQSFPVTRDTMTHAGNHEINSRGLVKTATGRLFDPREELLVQLYLGISPVGDVRIRFFPPWLKTKVKALKSSDGKLEIAFDEKCFQQPDEFAAFSKQLSPRAAAVGIIVAYQDNMKTMDSLIQHLEQYNVCAVWIYPDERETLVMILYSCGASGWKSFDHRSCSNSDQHLHASVRNSFYHLPHAPAHAVRRGSHNYSSLPHDQQDQPPRSAAPPKDLDMRPARVRLDRTQTTPNLGSNSLGAANSAAQPTRRRSFTAEERPGLWSSKSHGGSIEDQQALVTGSNPVARRDYDGPESAEFVGVLSTTSRRRSSTANGESREPARAWAYQTLTKQDFDYMTTVAPAFRGDNSKLRVFVTFTGTHPSEARIVQEWLRAYVRPRNLYSDAVKTDWTEFLSCFENRSPSLSIVLFHSTLPDYIHYPKLGPFLKSDNFLCFSVDLELSQNGGRKCPLARLFPRGTVLCITEGCMTYCPKDVLSALEYFESAATPNWALMLIPDITTWLTGRLAHCGEGEEKMISKMLELIFRLRSRVFTQKLLVDSNDFDRLAYLTDDEADALVLEVPRLSKYVSASEPSELGDEACLRARDKVVSEYFLGWTAMKASIYRRMILLDDKMTNKTEKLSGHVSIVDPVKFLNQFAVQQLPDKARDKA</sequence>
<comment type="subunit">
    <text evidence="2">Component of the NuA4 histone acetyltransferase complex.</text>
</comment>
<dbReference type="AlphaFoldDB" id="A0A438MS29"/>
<gene>
    <name evidence="6" type="ORF">B0A52_09667</name>
</gene>
<feature type="compositionally biased region" description="Polar residues" evidence="4">
    <location>
        <begin position="428"/>
        <end position="437"/>
    </location>
</feature>
<accession>A0A438MS29</accession>
<dbReference type="GO" id="GO:0005634">
    <property type="term" value="C:nucleus"/>
    <property type="evidence" value="ECO:0007669"/>
    <property type="project" value="UniProtKB-SubCell"/>
</dbReference>
<dbReference type="Proteomes" id="UP000288859">
    <property type="component" value="Unassembled WGS sequence"/>
</dbReference>
<feature type="compositionally biased region" description="Basic and acidic residues" evidence="4">
    <location>
        <begin position="692"/>
        <end position="705"/>
    </location>
</feature>
<dbReference type="Pfam" id="PF00385">
    <property type="entry name" value="Chromo"/>
    <property type="match status" value="1"/>
</dbReference>
<dbReference type="VEuPathDB" id="FungiDB:PV10_03887"/>
<dbReference type="Gene3D" id="2.40.50.40">
    <property type="match status" value="1"/>
</dbReference>
<keyword evidence="3" id="KW-0539">Nucleus</keyword>
<dbReference type="GO" id="GO:0006338">
    <property type="term" value="P:chromatin remodeling"/>
    <property type="evidence" value="ECO:0007669"/>
    <property type="project" value="UniProtKB-ARBA"/>
</dbReference>
<dbReference type="InterPro" id="IPR051219">
    <property type="entry name" value="Heterochromatin_chromo-domain"/>
</dbReference>
<dbReference type="InterPro" id="IPR023780">
    <property type="entry name" value="Chromo_domain"/>
</dbReference>
<dbReference type="InterPro" id="IPR000953">
    <property type="entry name" value="Chromo/chromo_shadow_dom"/>
</dbReference>
<evidence type="ECO:0000313" key="6">
    <source>
        <dbReference type="EMBL" id="RVX66437.1"/>
    </source>
</evidence>
<dbReference type="InterPro" id="IPR016197">
    <property type="entry name" value="Chromo-like_dom_sf"/>
</dbReference>
<dbReference type="CDD" id="cd18966">
    <property type="entry name" value="chromodomain"/>
    <property type="match status" value="1"/>
</dbReference>
<feature type="compositionally biased region" description="Polar residues" evidence="4">
    <location>
        <begin position="261"/>
        <end position="270"/>
    </location>
</feature>
<comment type="subcellular location">
    <subcellularLocation>
        <location evidence="1">Nucleus</location>
    </subcellularLocation>
</comment>
<feature type="compositionally biased region" description="Polar residues" evidence="4">
    <location>
        <begin position="109"/>
        <end position="123"/>
    </location>
</feature>
<evidence type="ECO:0000256" key="4">
    <source>
        <dbReference type="SAM" id="MobiDB-lite"/>
    </source>
</evidence>
<dbReference type="SUPFAM" id="SSF54160">
    <property type="entry name" value="Chromo domain-like"/>
    <property type="match status" value="1"/>
</dbReference>
<feature type="region of interest" description="Disordered" evidence="4">
    <location>
        <begin position="450"/>
        <end position="479"/>
    </location>
</feature>
<evidence type="ECO:0000313" key="7">
    <source>
        <dbReference type="Proteomes" id="UP000288859"/>
    </source>
</evidence>
<dbReference type="PANTHER" id="PTHR22812">
    <property type="entry name" value="CHROMOBOX PROTEIN"/>
    <property type="match status" value="1"/>
</dbReference>
<dbReference type="PROSITE" id="PS50013">
    <property type="entry name" value="CHROMO_2"/>
    <property type="match status" value="1"/>
</dbReference>
<feature type="domain" description="Chromo" evidence="5">
    <location>
        <begin position="15"/>
        <end position="73"/>
    </location>
</feature>
<feature type="region of interest" description="Disordered" evidence="4">
    <location>
        <begin position="85"/>
        <end position="335"/>
    </location>
</feature>
<evidence type="ECO:0000256" key="3">
    <source>
        <dbReference type="ARBA" id="ARBA00023242"/>
    </source>
</evidence>
<evidence type="ECO:0000259" key="5">
    <source>
        <dbReference type="PROSITE" id="PS50013"/>
    </source>
</evidence>
<feature type="compositionally biased region" description="Basic and acidic residues" evidence="4">
    <location>
        <begin position="195"/>
        <end position="210"/>
    </location>
</feature>
<feature type="compositionally biased region" description="Polar residues" evidence="4">
    <location>
        <begin position="671"/>
        <end position="684"/>
    </location>
</feature>
<protein>
    <recommendedName>
        <fullName evidence="5">Chromo domain-containing protein</fullName>
    </recommendedName>
</protein>
<evidence type="ECO:0000256" key="1">
    <source>
        <dbReference type="ARBA" id="ARBA00004123"/>
    </source>
</evidence>
<name>A0A438MS29_EXOME</name>
<organism evidence="6 7">
    <name type="scientific">Exophiala mesophila</name>
    <name type="common">Black yeast-like fungus</name>
    <dbReference type="NCBI Taxonomy" id="212818"/>
    <lineage>
        <taxon>Eukaryota</taxon>
        <taxon>Fungi</taxon>
        <taxon>Dikarya</taxon>
        <taxon>Ascomycota</taxon>
        <taxon>Pezizomycotina</taxon>
        <taxon>Eurotiomycetes</taxon>
        <taxon>Chaetothyriomycetidae</taxon>
        <taxon>Chaetothyriales</taxon>
        <taxon>Herpotrichiellaceae</taxon>
        <taxon>Exophiala</taxon>
    </lineage>
</organism>
<evidence type="ECO:0000256" key="2">
    <source>
        <dbReference type="ARBA" id="ARBA00011353"/>
    </source>
</evidence>
<feature type="region of interest" description="Disordered" evidence="4">
    <location>
        <begin position="666"/>
        <end position="755"/>
    </location>
</feature>
<dbReference type="OrthoDB" id="4120937at2759"/>
<reference evidence="6 7" key="1">
    <citation type="submission" date="2017-03" db="EMBL/GenBank/DDBJ databases">
        <title>Genomes of endolithic fungi from Antarctica.</title>
        <authorList>
            <person name="Coleine C."/>
            <person name="Masonjones S."/>
            <person name="Stajich J.E."/>
        </authorList>
    </citation>
    <scope>NUCLEOTIDE SEQUENCE [LARGE SCALE GENOMIC DNA]</scope>
    <source>
        <strain evidence="6 7">CCFEE 6314</strain>
    </source>
</reference>
<feature type="compositionally biased region" description="Polar residues" evidence="4">
    <location>
        <begin position="304"/>
        <end position="315"/>
    </location>
</feature>
<dbReference type="SMART" id="SM00298">
    <property type="entry name" value="CHROMO"/>
    <property type="match status" value="1"/>
</dbReference>
<feature type="compositionally biased region" description="Low complexity" evidence="4">
    <location>
        <begin position="711"/>
        <end position="724"/>
    </location>
</feature>
<feature type="compositionally biased region" description="Low complexity" evidence="4">
    <location>
        <begin position="280"/>
        <end position="291"/>
    </location>
</feature>
<proteinExistence type="predicted"/>
<comment type="caution">
    <text evidence="6">The sequence shown here is derived from an EMBL/GenBank/DDBJ whole genome shotgun (WGS) entry which is preliminary data.</text>
</comment>
<feature type="region of interest" description="Disordered" evidence="4">
    <location>
        <begin position="386"/>
        <end position="437"/>
    </location>
</feature>
<dbReference type="EMBL" id="NAJM01000061">
    <property type="protein sequence ID" value="RVX66437.1"/>
    <property type="molecule type" value="Genomic_DNA"/>
</dbReference>